<name>A0AA42J0N5_9FIRM</name>
<keyword evidence="3" id="KW-1185">Reference proteome</keyword>
<reference evidence="2" key="1">
    <citation type="journal article" date="2023" name="Int. J. Syst. Evol. Microbiol.">
        <title>&lt;i&gt;Holtiella tumoricola&lt;/i&gt; gen. nov. sp. nov., isolated from a human clinical sample.</title>
        <authorList>
            <person name="Allen-Vercoe E."/>
            <person name="Daigneault M.C."/>
            <person name="Vancuren S.J."/>
            <person name="Cochrane K."/>
            <person name="O'Neal L.L."/>
            <person name="Sankaranarayanan K."/>
            <person name="Lawson P.A."/>
        </authorList>
    </citation>
    <scope>NUCLEOTIDE SEQUENCE</scope>
    <source>
        <strain evidence="2">CC70A</strain>
    </source>
</reference>
<dbReference type="Proteomes" id="UP001169242">
    <property type="component" value="Unassembled WGS sequence"/>
</dbReference>
<evidence type="ECO:0000313" key="3">
    <source>
        <dbReference type="Proteomes" id="UP001169242"/>
    </source>
</evidence>
<dbReference type="EMBL" id="JAQIFT010000033">
    <property type="protein sequence ID" value="MDA3731358.1"/>
    <property type="molecule type" value="Genomic_DNA"/>
</dbReference>
<organism evidence="2 3">
    <name type="scientific">Holtiella tumoricola</name>
    <dbReference type="NCBI Taxonomy" id="3018743"/>
    <lineage>
        <taxon>Bacteria</taxon>
        <taxon>Bacillati</taxon>
        <taxon>Bacillota</taxon>
        <taxon>Clostridia</taxon>
        <taxon>Lachnospirales</taxon>
        <taxon>Cellulosilyticaceae</taxon>
        <taxon>Holtiella</taxon>
    </lineage>
</organism>
<protein>
    <submittedName>
        <fullName evidence="2">DUF3991 and toprim domain-containing protein</fullName>
    </submittedName>
</protein>
<dbReference type="InterPro" id="IPR025054">
    <property type="entry name" value="DUF3991"/>
</dbReference>
<gene>
    <name evidence="2" type="ORF">PBV87_07690</name>
</gene>
<dbReference type="SUPFAM" id="SSF56731">
    <property type="entry name" value="DNA primase core"/>
    <property type="match status" value="1"/>
</dbReference>
<comment type="caution">
    <text evidence="2">The sequence shown here is derived from an EMBL/GenBank/DDBJ whole genome shotgun (WGS) entry which is preliminary data.</text>
</comment>
<dbReference type="Pfam" id="PF13155">
    <property type="entry name" value="Toprim_2"/>
    <property type="match status" value="1"/>
</dbReference>
<dbReference type="Pfam" id="PF13154">
    <property type="entry name" value="DUF3991"/>
    <property type="match status" value="1"/>
</dbReference>
<dbReference type="SUPFAM" id="SSF57783">
    <property type="entry name" value="Zinc beta-ribbon"/>
    <property type="match status" value="1"/>
</dbReference>
<proteinExistence type="predicted"/>
<evidence type="ECO:0000259" key="1">
    <source>
        <dbReference type="Pfam" id="PF13154"/>
    </source>
</evidence>
<dbReference type="CDD" id="cd03364">
    <property type="entry name" value="TOPRIM_DnaG_primases"/>
    <property type="match status" value="1"/>
</dbReference>
<dbReference type="Gene3D" id="3.40.1360.10">
    <property type="match status" value="1"/>
</dbReference>
<sequence length="315" mass="36245">MAKYIHFTDEEKERANSVDLEHFLLQQGEKLMPSGREKRLSSDHSITVRGNEWYDHAAEQGGYAIDFVKSFYNLSFPDAVTMLLGGSCGTVYHQASERVEEPKKPFELPPQNKDMRRTFAYLIKHRCLDSEVLSTFAREQLIYESLEKSKNGKNEFHNAIFVGYDENGVARHAHKRGIYSKGKSYKGNIDSSNPSYSFNRKGISDRLYVFEAPIDMLSFISMYKNSDWKKHSYVALCGLSEQAMLKQLDNNQSLTTVVLCLDNDSAGQKAVDKFAKLLVEREITVKRLLPNLKDFNEDLQEQQREPKREISLKMD</sequence>
<accession>A0AA42J0N5</accession>
<feature type="domain" description="DUF3991" evidence="1">
    <location>
        <begin position="120"/>
        <end position="200"/>
    </location>
</feature>
<dbReference type="InterPro" id="IPR034151">
    <property type="entry name" value="TOPRIM_DnaG_bac"/>
</dbReference>
<evidence type="ECO:0000313" key="2">
    <source>
        <dbReference type="EMBL" id="MDA3731358.1"/>
    </source>
</evidence>
<dbReference type="AlphaFoldDB" id="A0AA42J0N5"/>
<dbReference type="RefSeq" id="WP_271011746.1">
    <property type="nucleotide sequence ID" value="NZ_JAQIFT010000033.1"/>
</dbReference>